<evidence type="ECO:0000313" key="9">
    <source>
        <dbReference type="EMBL" id="KAL1502305.1"/>
    </source>
</evidence>
<reference evidence="9 10" key="1">
    <citation type="submission" date="2024-05" db="EMBL/GenBank/DDBJ databases">
        <title>Genetic variation in Jamaican populations of the coffee berry borer (Hypothenemus hampei).</title>
        <authorList>
            <person name="Errbii M."/>
            <person name="Myrie A."/>
        </authorList>
    </citation>
    <scope>NUCLEOTIDE SEQUENCE [LARGE SCALE GENOMIC DNA]</scope>
    <source>
        <strain evidence="9">JA-Hopewell-2020-01-JO</strain>
        <tissue evidence="9">Whole body</tissue>
    </source>
</reference>
<comment type="caution">
    <text evidence="9">The sequence shown here is derived from an EMBL/GenBank/DDBJ whole genome shotgun (WGS) entry which is preliminary data.</text>
</comment>
<evidence type="ECO:0000256" key="4">
    <source>
        <dbReference type="ARBA" id="ARBA00022989"/>
    </source>
</evidence>
<organism evidence="9 10">
    <name type="scientific">Hypothenemus hampei</name>
    <name type="common">Coffee berry borer</name>
    <dbReference type="NCBI Taxonomy" id="57062"/>
    <lineage>
        <taxon>Eukaryota</taxon>
        <taxon>Metazoa</taxon>
        <taxon>Ecdysozoa</taxon>
        <taxon>Arthropoda</taxon>
        <taxon>Hexapoda</taxon>
        <taxon>Insecta</taxon>
        <taxon>Pterygota</taxon>
        <taxon>Neoptera</taxon>
        <taxon>Endopterygota</taxon>
        <taxon>Coleoptera</taxon>
        <taxon>Polyphaga</taxon>
        <taxon>Cucujiformia</taxon>
        <taxon>Curculionidae</taxon>
        <taxon>Scolytinae</taxon>
        <taxon>Hypothenemus</taxon>
    </lineage>
</organism>
<keyword evidence="10" id="KW-1185">Reference proteome</keyword>
<dbReference type="GO" id="GO:0005886">
    <property type="term" value="C:plasma membrane"/>
    <property type="evidence" value="ECO:0007669"/>
    <property type="project" value="UniProtKB-SubCell"/>
</dbReference>
<accession>A0ABD1EU34</accession>
<dbReference type="InterPro" id="IPR052192">
    <property type="entry name" value="Insect_Ionotropic_Sensory_Rcpt"/>
</dbReference>
<keyword evidence="5 8" id="KW-0472">Membrane</keyword>
<sequence>MYRISLTIIPCMIAEIFSYNARFNLSLSNSIVQDYRQYVTNSKWSAFQVNCNIIIMKQPEFCYEILNELLKARNCVKLITSYENISDDFQDVYATVTTILIGRLGQFQEDLKIFVNSQYFTNLGKYKFIICDTVKADKNIYEMSREIWKNKILNFVLLYANLTVKAAIFNPFRDDLDISEASRSGLIEFPEKLRNMNGYPVRLSTTLTATTVAQRYSFDLNFLETFKRFTNCTLSLKNHFVDLMYVGKVFELIASNDAEFCTITEPFGFEKLSKNISEIVTCSDPHMFNNIVALVPKPKMLHNNFLNVVHPYSVVIYLFTSVFLAFLTKFLWKENANLFAFIFTGLGIVVQITKNARKSSTLFTWILASAFLSAIVNIYFLHTMLIPRYENKITSIDDITKKGYKIYSYGFYRNQNVNIVSLSSLKKMVMENRGDSIFIGTYKTLDMYKNVYLNKNINFTYELMEMPLESKYGCFVVKKRSIFFKQIHKIAMIIQEFGVKTNIPQRHKTLLDVNYTLTFKALGPAFIFFLLGLCVATFTFCIEFLSI</sequence>
<comment type="subcellular location">
    <subcellularLocation>
        <location evidence="1">Cell membrane</location>
        <topology evidence="1">Multi-pass membrane protein</topology>
    </subcellularLocation>
</comment>
<evidence type="ECO:0000256" key="7">
    <source>
        <dbReference type="ARBA" id="ARBA00023180"/>
    </source>
</evidence>
<dbReference type="PANTHER" id="PTHR42643:SF39">
    <property type="entry name" value="IONOTROPIC RECEPTOR 56A-RELATED"/>
    <property type="match status" value="1"/>
</dbReference>
<protein>
    <submittedName>
        <fullName evidence="9">Uncharacterized protein</fullName>
    </submittedName>
</protein>
<feature type="transmembrane region" description="Helical" evidence="8">
    <location>
        <begin position="525"/>
        <end position="545"/>
    </location>
</feature>
<keyword evidence="6" id="KW-0675">Receptor</keyword>
<feature type="transmembrane region" description="Helical" evidence="8">
    <location>
        <begin position="362"/>
        <end position="382"/>
    </location>
</feature>
<dbReference type="Proteomes" id="UP001566132">
    <property type="component" value="Unassembled WGS sequence"/>
</dbReference>
<proteinExistence type="predicted"/>
<evidence type="ECO:0000313" key="10">
    <source>
        <dbReference type="Proteomes" id="UP001566132"/>
    </source>
</evidence>
<evidence type="ECO:0000256" key="2">
    <source>
        <dbReference type="ARBA" id="ARBA00022475"/>
    </source>
</evidence>
<evidence type="ECO:0000256" key="5">
    <source>
        <dbReference type="ARBA" id="ARBA00023136"/>
    </source>
</evidence>
<dbReference type="PANTHER" id="PTHR42643">
    <property type="entry name" value="IONOTROPIC RECEPTOR 20A-RELATED"/>
    <property type="match status" value="1"/>
</dbReference>
<evidence type="ECO:0000256" key="8">
    <source>
        <dbReference type="SAM" id="Phobius"/>
    </source>
</evidence>
<keyword evidence="7" id="KW-0325">Glycoprotein</keyword>
<gene>
    <name evidence="9" type="ORF">ABEB36_007471</name>
</gene>
<evidence type="ECO:0000256" key="6">
    <source>
        <dbReference type="ARBA" id="ARBA00023170"/>
    </source>
</evidence>
<keyword evidence="4 8" id="KW-1133">Transmembrane helix</keyword>
<feature type="transmembrane region" description="Helical" evidence="8">
    <location>
        <begin position="338"/>
        <end position="356"/>
    </location>
</feature>
<evidence type="ECO:0000256" key="3">
    <source>
        <dbReference type="ARBA" id="ARBA00022692"/>
    </source>
</evidence>
<dbReference type="EMBL" id="JBDJPC010000005">
    <property type="protein sequence ID" value="KAL1502305.1"/>
    <property type="molecule type" value="Genomic_DNA"/>
</dbReference>
<keyword evidence="2" id="KW-1003">Cell membrane</keyword>
<feature type="transmembrane region" description="Helical" evidence="8">
    <location>
        <begin position="309"/>
        <end position="331"/>
    </location>
</feature>
<keyword evidence="3 8" id="KW-0812">Transmembrane</keyword>
<dbReference type="AlphaFoldDB" id="A0ABD1EU34"/>
<evidence type="ECO:0000256" key="1">
    <source>
        <dbReference type="ARBA" id="ARBA00004651"/>
    </source>
</evidence>
<name>A0ABD1EU34_HYPHA</name>